<proteinExistence type="predicted"/>
<name>A0ABQ2BAA3_9MICO</name>
<evidence type="ECO:0000256" key="1">
    <source>
        <dbReference type="SAM" id="MobiDB-lite"/>
    </source>
</evidence>
<reference evidence="3" key="1">
    <citation type="journal article" date="2019" name="Int. J. Syst. Evol. Microbiol.">
        <title>The Global Catalogue of Microorganisms (GCM) 10K type strain sequencing project: providing services to taxonomists for standard genome sequencing and annotation.</title>
        <authorList>
            <consortium name="The Broad Institute Genomics Platform"/>
            <consortium name="The Broad Institute Genome Sequencing Center for Infectious Disease"/>
            <person name="Wu L."/>
            <person name="Ma J."/>
        </authorList>
    </citation>
    <scope>NUCLEOTIDE SEQUENCE [LARGE SCALE GENOMIC DNA]</scope>
    <source>
        <strain evidence="3">CCM 8653</strain>
    </source>
</reference>
<evidence type="ECO:0000313" key="2">
    <source>
        <dbReference type="EMBL" id="GGI09988.1"/>
    </source>
</evidence>
<gene>
    <name evidence="2" type="ORF">GCM10007368_29000</name>
</gene>
<comment type="caution">
    <text evidence="2">The sequence shown here is derived from an EMBL/GenBank/DDBJ whole genome shotgun (WGS) entry which is preliminary data.</text>
</comment>
<protein>
    <recommendedName>
        <fullName evidence="4">Lipoprotein</fullName>
    </recommendedName>
</protein>
<feature type="region of interest" description="Disordered" evidence="1">
    <location>
        <begin position="68"/>
        <end position="114"/>
    </location>
</feature>
<dbReference type="Proteomes" id="UP000632535">
    <property type="component" value="Unassembled WGS sequence"/>
</dbReference>
<organism evidence="2 3">
    <name type="scientific">Isoptericola cucumis</name>
    <dbReference type="NCBI Taxonomy" id="1776856"/>
    <lineage>
        <taxon>Bacteria</taxon>
        <taxon>Bacillati</taxon>
        <taxon>Actinomycetota</taxon>
        <taxon>Actinomycetes</taxon>
        <taxon>Micrococcales</taxon>
        <taxon>Promicromonosporaceae</taxon>
        <taxon>Isoptericola</taxon>
    </lineage>
</organism>
<accession>A0ABQ2BAA3</accession>
<evidence type="ECO:0008006" key="4">
    <source>
        <dbReference type="Google" id="ProtNLM"/>
    </source>
</evidence>
<dbReference type="EMBL" id="BMDG01000010">
    <property type="protein sequence ID" value="GGI09988.1"/>
    <property type="molecule type" value="Genomic_DNA"/>
</dbReference>
<feature type="compositionally biased region" description="Low complexity" evidence="1">
    <location>
        <begin position="75"/>
        <end position="95"/>
    </location>
</feature>
<sequence>MGITPHGLTWRDTVVACHCERAPTLARGNPDDSWRTVNTRALTTAAARLAAALTVTVALAAGCSGGGDAAGGGEATPEADGATPAAAGTANPGDGEMATKTTATPHGGGDEWGGEVTMTLRTVEVADGTMTVRWALRWDDDEAPADAGASYYDMGLEPSTAVTDRENLKLYRPFCTEGSWQAETVSAGDAQLEQMKCRDSMLVSPLENIEFKFPNHGTVESWAVLPAPEGKPGQVDVAPVEGLPMFTDATVTYADGAAE</sequence>
<keyword evidence="3" id="KW-1185">Reference proteome</keyword>
<evidence type="ECO:0000313" key="3">
    <source>
        <dbReference type="Proteomes" id="UP000632535"/>
    </source>
</evidence>